<dbReference type="Pfam" id="PF00395">
    <property type="entry name" value="SLH"/>
    <property type="match status" value="2"/>
</dbReference>
<dbReference type="Proteomes" id="UP001519287">
    <property type="component" value="Unassembled WGS sequence"/>
</dbReference>
<dbReference type="Pfam" id="PF00041">
    <property type="entry name" value="fn3"/>
    <property type="match status" value="1"/>
</dbReference>
<protein>
    <submittedName>
        <fullName evidence="5">Uncharacterized protein YjdB</fullName>
    </submittedName>
</protein>
<dbReference type="Gene3D" id="2.60.40.1080">
    <property type="match status" value="3"/>
</dbReference>
<dbReference type="SUPFAM" id="SSF48230">
    <property type="entry name" value="Chondroitin AC/alginate lyase"/>
    <property type="match status" value="1"/>
</dbReference>
<evidence type="ECO:0000256" key="2">
    <source>
        <dbReference type="SAM" id="MobiDB-lite"/>
    </source>
</evidence>
<dbReference type="InterPro" id="IPR051465">
    <property type="entry name" value="Cell_Envelope_Struct_Comp"/>
</dbReference>
<evidence type="ECO:0000313" key="6">
    <source>
        <dbReference type="Proteomes" id="UP001519287"/>
    </source>
</evidence>
<feature type="compositionally biased region" description="Gly residues" evidence="2">
    <location>
        <begin position="2030"/>
        <end position="2040"/>
    </location>
</feature>
<comment type="subcellular location">
    <subcellularLocation>
        <location evidence="1">Cell envelope</location>
    </subcellularLocation>
</comment>
<dbReference type="InterPro" id="IPR013783">
    <property type="entry name" value="Ig-like_fold"/>
</dbReference>
<dbReference type="InterPro" id="IPR003961">
    <property type="entry name" value="FN3_dom"/>
</dbReference>
<evidence type="ECO:0000313" key="5">
    <source>
        <dbReference type="EMBL" id="MBP1988641.1"/>
    </source>
</evidence>
<dbReference type="Gene3D" id="1.50.10.100">
    <property type="entry name" value="Chondroitin AC/alginate lyase"/>
    <property type="match status" value="1"/>
</dbReference>
<sequence>MKSRGRYAAKRMFNVFMVLTVLLGSIGIVPTSSKAEGNEVTYLFKSSTLNPGTPEWHLIGPATGEGVVPTVSMFDTLISVDAFQDGHARSFGFDVPATGTYIVKLQGQLMDMGGISRVYVDNNPVGIFDFYDIADMANQFESEVTPLAVMNLEAGMHELKLEAIGHTAGSWRRNLHPTKFILEAVTDSVNVAGVSIQWDAPQLKIGTRAQLTAKTTLTDGTQPNLIGAQISYQSGDTNVAVVDAQSGMLEATGSGSTTITATVVYEGATYTGSLPITVQDAQPTQVKYLFKASTLNPGTPEWHLIGPATGEGAVPTVGMFDTLISIDAFQDGHARSFGFDVPATGSYFVQLQGQLMDLGGISRVYVDGSPIGIFDFYDVADMANQFESEVTSIAVMNLTAGMHELKLEAIGHTAGSWRRNLHPTKFILEPAAGAVNVTGVSIQWSAPELNIGTRTQLTAKTTLSDGSQPNLIGAEISYQSSDTAVAMIDAQSGLLEAKGLGAATITATVVYEGATYTGTLPVTVQAAQQKLLTYLFNKTNLVPGTENWHLIGPPLGVSPGVGMFDTLISIEAAADGQGRSFGFYVPAAGTYHVNFQGQLMDIGGISRLYIDGKAIGTFDFYDPADMAHQFESAVTAIGAMDLEAGMHELKLEAIGHTAGSWRRNLHPTKFILDPVVGPLDIRELLIDWKDPELFIGTRTQLAPKIILNNGTQAILAGIQVSYTSDDEAVAIVNPQSGKLEATGIGETMIRATMEYNGATYSASLPVEVHELTSVKTRSTLYTASKVQAARSNIENYDWAKSMKDSAVAQADVYMAKGLDFLWNLVPPQSLPRSVFVNQTLGSPITGKEIDLFGVYPYTLDPINEPWKITDPSSGYKFPTNDFKSYYESGLNENGLFDRNLADPQFLVNELYPEKGLTWGVDDGMGWIDENGNYFTFIAYYVHWMWGAYDGTGEMRKALNSLRDAYLYTGDTKYSRAGTVLLDRIADVYPSQDISVYGMTNYFNSHGFTGLGKAIGNMWEPFLTKDLMRAYDAFYPAMDDPLLIQFLQGKAQTYDLGPFKSSATGIRKNIETGIVEQVYSGTKAAQMAGNNGVHQSALAMAAVVYDKLPETKEWLDFNFASGGLEWPPYYVSGGNMGVTFVNEVDRDGAGNESSAAYNMLWLNSYLETADILDGYDGYSSADLYENVKFRKMFSALYPLMLGERYTANIGDASRTGNPWLAFDQVQMLKAFEKYGDPIFAQLAYFLNDNSTAGIHGNIFSQNAEQIADDIQAAIDEHGLLKLDSTNMTGFGFAALRDGNNPADILGIRYPFQQLPIGTKSADAVVSTKSGTLEFVPAAEGDSISFVLQVAAADSYEVLLKPARSIWYGGSGKYLVKLDGQSIREIDFHGTRQDRESLGIFPMSAGTHTIEFIHTGKSPLSSSNKMALFELALLDGQAQTVRNGMGSNTLRDMWMYYGRNYAHGHADNLNLGLIAFGLDLSPDLGYPESTQATDTHNHEWVRNTISHNTVVVDQTKQGEQWSGTPKQFDDGSMVKLIDVEGDDVYPQTELYKRTSAMIHVDDANSYVVDFFRVKGGSEHHFSFHGAEGEVTVEGLNMETQATGSYAGPDVPFGTRISDEHGGGSGYTGSGFHYLKNVERDTAPSSQYSVDWAIKDTWKVLAQPENIHLRLTMLNDVDEVALADGIPSRTEKGNPESLRYMVAKRSGTDLQSTFTSVIEPYKDERFISSMSNLEVKAGGVVAADMDVRAVKVTLENGRVDYIISALNPNITYTIADKLKFKGSFGVYSELNGQPVYSYVNEGTLIGQISSTEINTNPGSISGTIVDFTKLLQMDNEIIVDMDLQGHPATDLVNRTIYVQNDGLRKAVYKITGITDQGNGRYALSIGDITLIRSYKDDHDFNKGFIYDIAAGAGFRIPLSYVWQEVQEPEVTIPAAPQNVQAQAGNGAVTLTWDAVSPAAAGTVSYSVYWTQGAASAAPGDFSLWHSQAGITGQTHTVSGLMNGQTYTFAVKAVNTAGASAASAAVEAAPAAPPGGGGEEGGTGTPPPSPSPSSAPKAKGDSEGGFQDGIRLALNGNAQDGKAGKVHVGTENNKKVTTVTVDEAKLNGLLAGAAQGYTVSIEANNGSDIVAGELNARLLRTMAEKTAVLELKTEYGGYKLPAERINLVDLLAQLGAESGAALEDILIRVEIANLGKGVSNAAPKLAEGLELLAPLVEFKVTATYKGKTVTIGTFNDYVERMIVIPGGGDGSKAGKVTTGVVILNDGTALHVPTRIVSQDGTNQAYIKTMTNSIYTVIQNEKTFDDISKHWGRSAIEELASRLVIQGVDEKHFVPDKDITRAEFVTIAVRALGLREGTAAVKFSDVKPADWYHDAVSTAVSYGLLEGYADGTFKPGKRITREEAMVIVSRAMKIAHMEMQLDPGREEQLLSQFADSVEFSSWARESAAINMNYGIINGAYGTVRPQDSITRAETASVMQLLLQKSGLIT</sequence>
<dbReference type="InterPro" id="IPR008964">
    <property type="entry name" value="Invasin/intimin_cell_adhesion"/>
</dbReference>
<dbReference type="Pfam" id="PF02368">
    <property type="entry name" value="Big_2"/>
    <property type="match status" value="1"/>
</dbReference>
<organism evidence="5 6">
    <name type="scientific">Paenibacillus eucommiae</name>
    <dbReference type="NCBI Taxonomy" id="1355755"/>
    <lineage>
        <taxon>Bacteria</taxon>
        <taxon>Bacillati</taxon>
        <taxon>Bacillota</taxon>
        <taxon>Bacilli</taxon>
        <taxon>Bacillales</taxon>
        <taxon>Paenibacillaceae</taxon>
        <taxon>Paenibacillus</taxon>
    </lineage>
</organism>
<dbReference type="InterPro" id="IPR008929">
    <property type="entry name" value="Chondroitin_lyas"/>
</dbReference>
<gene>
    <name evidence="5" type="ORF">J2Z66_000236</name>
</gene>
<dbReference type="Gene3D" id="2.70.98.70">
    <property type="match status" value="1"/>
</dbReference>
<dbReference type="Gene3D" id="2.60.40.10">
    <property type="entry name" value="Immunoglobulins"/>
    <property type="match status" value="1"/>
</dbReference>
<feature type="domain" description="SLH" evidence="4">
    <location>
        <begin position="2354"/>
        <end position="2417"/>
    </location>
</feature>
<accession>A0ABS4IM47</accession>
<dbReference type="PROSITE" id="PS50853">
    <property type="entry name" value="FN3"/>
    <property type="match status" value="1"/>
</dbReference>
<feature type="domain" description="SLH" evidence="4">
    <location>
        <begin position="2425"/>
        <end position="2484"/>
    </location>
</feature>
<dbReference type="SUPFAM" id="SSF49373">
    <property type="entry name" value="Invasin/intimin cell-adhesion fragments"/>
    <property type="match status" value="2"/>
</dbReference>
<evidence type="ECO:0000256" key="1">
    <source>
        <dbReference type="ARBA" id="ARBA00004196"/>
    </source>
</evidence>
<dbReference type="InterPro" id="IPR003343">
    <property type="entry name" value="Big_2"/>
</dbReference>
<dbReference type="SUPFAM" id="SSF49265">
    <property type="entry name" value="Fibronectin type III"/>
    <property type="match status" value="1"/>
</dbReference>
<feature type="domain" description="Fibronectin type-III" evidence="3">
    <location>
        <begin position="1932"/>
        <end position="2030"/>
    </location>
</feature>
<dbReference type="PROSITE" id="PS51272">
    <property type="entry name" value="SLH"/>
    <property type="match status" value="3"/>
</dbReference>
<dbReference type="CDD" id="cd00063">
    <property type="entry name" value="FN3"/>
    <property type="match status" value="1"/>
</dbReference>
<feature type="domain" description="SLH" evidence="4">
    <location>
        <begin position="2294"/>
        <end position="2353"/>
    </location>
</feature>
<dbReference type="Gene3D" id="2.60.120.260">
    <property type="entry name" value="Galactose-binding domain-like"/>
    <property type="match status" value="1"/>
</dbReference>
<name>A0ABS4IM47_9BACL</name>
<dbReference type="InterPro" id="IPR012480">
    <property type="entry name" value="Hepar_II_III_C"/>
</dbReference>
<feature type="region of interest" description="Disordered" evidence="2">
    <location>
        <begin position="2025"/>
        <end position="2065"/>
    </location>
</feature>
<dbReference type="PANTHER" id="PTHR43308:SF5">
    <property type="entry name" value="S-LAYER PROTEIN _ PEPTIDOGLYCAN ENDO-BETA-N-ACETYLGLUCOSAMINIDASE"/>
    <property type="match status" value="1"/>
</dbReference>
<dbReference type="SMART" id="SM00060">
    <property type="entry name" value="FN3"/>
    <property type="match status" value="1"/>
</dbReference>
<evidence type="ECO:0000259" key="3">
    <source>
        <dbReference type="PROSITE" id="PS50853"/>
    </source>
</evidence>
<evidence type="ECO:0000259" key="4">
    <source>
        <dbReference type="PROSITE" id="PS51272"/>
    </source>
</evidence>
<keyword evidence="6" id="KW-1185">Reference proteome</keyword>
<dbReference type="InterPro" id="IPR036116">
    <property type="entry name" value="FN3_sf"/>
</dbReference>
<dbReference type="EMBL" id="JAGGLB010000001">
    <property type="protein sequence ID" value="MBP1988641.1"/>
    <property type="molecule type" value="Genomic_DNA"/>
</dbReference>
<dbReference type="InterPro" id="IPR001119">
    <property type="entry name" value="SLH_dom"/>
</dbReference>
<comment type="caution">
    <text evidence="5">The sequence shown here is derived from an EMBL/GenBank/DDBJ whole genome shotgun (WGS) entry which is preliminary data.</text>
</comment>
<proteinExistence type="predicted"/>
<dbReference type="Pfam" id="PF07940">
    <property type="entry name" value="Hepar_II_III_C"/>
    <property type="match status" value="1"/>
</dbReference>
<reference evidence="5 6" key="1">
    <citation type="submission" date="2021-03" db="EMBL/GenBank/DDBJ databases">
        <title>Genomic Encyclopedia of Type Strains, Phase IV (KMG-IV): sequencing the most valuable type-strain genomes for metagenomic binning, comparative biology and taxonomic classification.</title>
        <authorList>
            <person name="Goeker M."/>
        </authorList>
    </citation>
    <scope>NUCLEOTIDE SEQUENCE [LARGE SCALE GENOMIC DNA]</scope>
    <source>
        <strain evidence="5 6">DSM 26048</strain>
    </source>
</reference>
<dbReference type="RefSeq" id="WP_209968818.1">
    <property type="nucleotide sequence ID" value="NZ_JAGGLB010000001.1"/>
</dbReference>
<dbReference type="PANTHER" id="PTHR43308">
    <property type="entry name" value="OUTER MEMBRANE PROTEIN ALPHA-RELATED"/>
    <property type="match status" value="1"/>
</dbReference>